<evidence type="ECO:0000313" key="4">
    <source>
        <dbReference type="EMBL" id="PIT98184.1"/>
    </source>
</evidence>
<evidence type="ECO:0000259" key="3">
    <source>
        <dbReference type="Pfam" id="PF13439"/>
    </source>
</evidence>
<dbReference type="PANTHER" id="PTHR46401">
    <property type="entry name" value="GLYCOSYLTRANSFERASE WBBK-RELATED"/>
    <property type="match status" value="1"/>
</dbReference>
<accession>A0A2M6WZK0</accession>
<feature type="domain" description="Glycosyl transferase family 1" evidence="2">
    <location>
        <begin position="185"/>
        <end position="329"/>
    </location>
</feature>
<proteinExistence type="predicted"/>
<dbReference type="Proteomes" id="UP000230731">
    <property type="component" value="Unassembled WGS sequence"/>
</dbReference>
<dbReference type="InterPro" id="IPR001296">
    <property type="entry name" value="Glyco_trans_1"/>
</dbReference>
<dbReference type="CDD" id="cd03809">
    <property type="entry name" value="GT4_MtfB-like"/>
    <property type="match status" value="1"/>
</dbReference>
<sequence>MNIAVDVRPLMEGRHSGVEEYTIQVVRALLQDGRQHRFRLFYNSFRPVQLPTFPGAEMLGYRYPNKAFNIAQLLAGRPRWDHLVAADVFFLPHVRLLPVSSGVPYVVTVHDLSFARFPFFYSRRRRVWHQLVRPRQVIRQAAQVIAVSEATRDDLVSLYGVDADRVSVVHSGIAAPAGGGISEILARRLPERFVLYLGTLEPRKNIAGLITAYSAIADRVPQDLVLAGSRGWLTGGIDRAYGQSSVQHRIHFLGFVPEADKTALYARADLFVYPSFYEGFGFPPLEALAAGTPAVVSHNSSLPEVAGEWAYLVNPYDTTELAAVLQEALLLVQAVPAEVQTAVRRRYDWQQTAAQTLTIIERAAGGG</sequence>
<protein>
    <recommendedName>
        <fullName evidence="6">Glycosyltransferase family 1 protein</fullName>
    </recommendedName>
</protein>
<dbReference type="AlphaFoldDB" id="A0A2M6WZK0"/>
<evidence type="ECO:0008006" key="6">
    <source>
        <dbReference type="Google" id="ProtNLM"/>
    </source>
</evidence>
<dbReference type="GO" id="GO:0009103">
    <property type="term" value="P:lipopolysaccharide biosynthetic process"/>
    <property type="evidence" value="ECO:0007669"/>
    <property type="project" value="TreeGrafter"/>
</dbReference>
<dbReference type="Pfam" id="PF13439">
    <property type="entry name" value="Glyco_transf_4"/>
    <property type="match status" value="1"/>
</dbReference>
<name>A0A2M6WZK0_9BACT</name>
<dbReference type="Pfam" id="PF00534">
    <property type="entry name" value="Glycos_transf_1"/>
    <property type="match status" value="1"/>
</dbReference>
<dbReference type="InterPro" id="IPR028098">
    <property type="entry name" value="Glyco_trans_4-like_N"/>
</dbReference>
<evidence type="ECO:0000259" key="2">
    <source>
        <dbReference type="Pfam" id="PF00534"/>
    </source>
</evidence>
<reference evidence="5" key="1">
    <citation type="submission" date="2017-09" db="EMBL/GenBank/DDBJ databases">
        <title>Depth-based differentiation of microbial function through sediment-hosted aquifers and enrichment of novel symbionts in the deep terrestrial subsurface.</title>
        <authorList>
            <person name="Probst A.J."/>
            <person name="Ladd B."/>
            <person name="Jarett J.K."/>
            <person name="Geller-Mcgrath D.E."/>
            <person name="Sieber C.M.K."/>
            <person name="Emerson J.B."/>
            <person name="Anantharaman K."/>
            <person name="Thomas B.C."/>
            <person name="Malmstrom R."/>
            <person name="Stieglmeier M."/>
            <person name="Klingl A."/>
            <person name="Woyke T."/>
            <person name="Ryan C.M."/>
            <person name="Banfield J.F."/>
        </authorList>
    </citation>
    <scope>NUCLEOTIDE SEQUENCE [LARGE SCALE GENOMIC DNA]</scope>
</reference>
<dbReference type="GO" id="GO:0016757">
    <property type="term" value="F:glycosyltransferase activity"/>
    <property type="evidence" value="ECO:0007669"/>
    <property type="project" value="InterPro"/>
</dbReference>
<dbReference type="Gene3D" id="3.40.50.2000">
    <property type="entry name" value="Glycogen Phosphorylase B"/>
    <property type="match status" value="2"/>
</dbReference>
<dbReference type="SUPFAM" id="SSF53756">
    <property type="entry name" value="UDP-Glycosyltransferase/glycogen phosphorylase"/>
    <property type="match status" value="1"/>
</dbReference>
<organism evidence="4 5">
    <name type="scientific">Candidatus Andersenbacteria bacterium CG10_big_fil_rev_8_21_14_0_10_54_11</name>
    <dbReference type="NCBI Taxonomy" id="1974485"/>
    <lineage>
        <taxon>Bacteria</taxon>
        <taxon>Candidatus Anderseniibacteriota</taxon>
    </lineage>
</organism>
<dbReference type="PANTHER" id="PTHR46401:SF2">
    <property type="entry name" value="GLYCOSYLTRANSFERASE WBBK-RELATED"/>
    <property type="match status" value="1"/>
</dbReference>
<gene>
    <name evidence="4" type="ORF">COT71_02100</name>
</gene>
<dbReference type="EMBL" id="PEZP01000025">
    <property type="protein sequence ID" value="PIT98184.1"/>
    <property type="molecule type" value="Genomic_DNA"/>
</dbReference>
<evidence type="ECO:0000256" key="1">
    <source>
        <dbReference type="ARBA" id="ARBA00022679"/>
    </source>
</evidence>
<feature type="domain" description="Glycosyltransferase subfamily 4-like N-terminal" evidence="3">
    <location>
        <begin position="16"/>
        <end position="173"/>
    </location>
</feature>
<comment type="caution">
    <text evidence="4">The sequence shown here is derived from an EMBL/GenBank/DDBJ whole genome shotgun (WGS) entry which is preliminary data.</text>
</comment>
<keyword evidence="1" id="KW-0808">Transferase</keyword>
<evidence type="ECO:0000313" key="5">
    <source>
        <dbReference type="Proteomes" id="UP000230731"/>
    </source>
</evidence>